<evidence type="ECO:0000256" key="1">
    <source>
        <dbReference type="SAM" id="SignalP"/>
    </source>
</evidence>
<dbReference type="EMBL" id="LXPS01000037">
    <property type="protein sequence ID" value="OAE39500.1"/>
    <property type="molecule type" value="Genomic_DNA"/>
</dbReference>
<gene>
    <name evidence="2" type="ORF">A7J57_24360</name>
</gene>
<dbReference type="RefSeq" id="WP_063950740.1">
    <property type="nucleotide sequence ID" value="NZ_LXPS01000037.1"/>
</dbReference>
<dbReference type="Proteomes" id="UP000077098">
    <property type="component" value="Unassembled WGS sequence"/>
</dbReference>
<dbReference type="SUPFAM" id="SSF88713">
    <property type="entry name" value="Glycoside hydrolase/deacetylase"/>
    <property type="match status" value="1"/>
</dbReference>
<dbReference type="InterPro" id="IPR011330">
    <property type="entry name" value="Glyco_hydro/deAcase_b/a-brl"/>
</dbReference>
<dbReference type="Gene3D" id="3.20.20.370">
    <property type="entry name" value="Glycoside hydrolase/deacetylase"/>
    <property type="match status" value="1"/>
</dbReference>
<dbReference type="GO" id="GO:0005975">
    <property type="term" value="P:carbohydrate metabolic process"/>
    <property type="evidence" value="ECO:0007669"/>
    <property type="project" value="InterPro"/>
</dbReference>
<evidence type="ECO:0000313" key="2">
    <source>
        <dbReference type="EMBL" id="OAE39500.1"/>
    </source>
</evidence>
<keyword evidence="1" id="KW-0732">Signal</keyword>
<protein>
    <submittedName>
        <fullName evidence="2">Polysaccharide deacetylase</fullName>
    </submittedName>
</protein>
<dbReference type="AlphaFoldDB" id="A0A176WZT7"/>
<organism evidence="2 3">
    <name type="scientific">Agrobacterium tumefaciens</name>
    <dbReference type="NCBI Taxonomy" id="358"/>
    <lineage>
        <taxon>Bacteria</taxon>
        <taxon>Pseudomonadati</taxon>
        <taxon>Pseudomonadota</taxon>
        <taxon>Alphaproteobacteria</taxon>
        <taxon>Hyphomicrobiales</taxon>
        <taxon>Rhizobiaceae</taxon>
        <taxon>Rhizobium/Agrobacterium group</taxon>
        <taxon>Agrobacterium</taxon>
        <taxon>Agrobacterium tumefaciens complex</taxon>
    </lineage>
</organism>
<feature type="chain" id="PRO_5008052914" evidence="1">
    <location>
        <begin position="21"/>
        <end position="327"/>
    </location>
</feature>
<sequence>MFRPLAAFSLSLLGALPAFAQEVQKPKQLVIVSFDGAGDNTLWERSRATAKEVGAHFTYFLACTLVMDRKTSAKTYQGPGQKAGRSNVGFGQSPEEVEARLRNIWAAHREGHEIANHTCGHFDGGQWTADQWDGEFTTFTSTLENAWQMIGKKGEEPEGWREMVKRINGFRAPYLSQGSALTTAQKKHRFVYDATSITKGPEWPVDRDGIQHFGLPLIPEGPGNRPIIAMDYNLFIRHSIGVETPDRANEFEERAYTAFRNAFGRQYNGERIPLQMGFHFVKMNGGAYWNAYERLLREVCQKDDVACVSYAEAMPMIEARRKLKTEG</sequence>
<dbReference type="CDD" id="cd10976">
    <property type="entry name" value="CE4_CDA_like_3"/>
    <property type="match status" value="1"/>
</dbReference>
<comment type="caution">
    <text evidence="2">The sequence shown here is derived from an EMBL/GenBank/DDBJ whole genome shotgun (WGS) entry which is preliminary data.</text>
</comment>
<name>A0A176WZT7_AGRTU</name>
<accession>A0A176WZT7</accession>
<evidence type="ECO:0000313" key="3">
    <source>
        <dbReference type="Proteomes" id="UP000077098"/>
    </source>
</evidence>
<reference evidence="2 3" key="1">
    <citation type="submission" date="2016-05" db="EMBL/GenBank/DDBJ databases">
        <authorList>
            <person name="Lavstsen T."/>
            <person name="Jespersen J.S."/>
        </authorList>
    </citation>
    <scope>NUCLEOTIDE SEQUENCE [LARGE SCALE GENOMIC DNA]</scope>
    <source>
        <strain evidence="2 3">KCJ1736</strain>
    </source>
</reference>
<proteinExistence type="predicted"/>
<feature type="signal peptide" evidence="1">
    <location>
        <begin position="1"/>
        <end position="20"/>
    </location>
</feature>